<comment type="caution">
    <text evidence="1">The sequence shown here is derived from an EMBL/GenBank/DDBJ whole genome shotgun (WGS) entry which is preliminary data.</text>
</comment>
<proteinExistence type="predicted"/>
<name>A0A4R0K7M1_9ACTN</name>
<dbReference type="EMBL" id="SJKB01000013">
    <property type="protein sequence ID" value="TCC56141.1"/>
    <property type="molecule type" value="Genomic_DNA"/>
</dbReference>
<protein>
    <submittedName>
        <fullName evidence="1">Uncharacterized protein</fullName>
    </submittedName>
</protein>
<organism evidence="1 2">
    <name type="scientific">Kribbella pittospori</name>
    <dbReference type="NCBI Taxonomy" id="722689"/>
    <lineage>
        <taxon>Bacteria</taxon>
        <taxon>Bacillati</taxon>
        <taxon>Actinomycetota</taxon>
        <taxon>Actinomycetes</taxon>
        <taxon>Propionibacteriales</taxon>
        <taxon>Kribbellaceae</taxon>
        <taxon>Kribbella</taxon>
    </lineage>
</organism>
<sequence length="199" mass="21409">MNAWNLRGLLGARRANTLALMRMLAEEDVSELGAEVGSLSTQAMDRDSRRNYVGAQQAYAAARGVLAELQGNESIHAATEAVATGQYELLCVRARLAGEPVPERRVPCIFDPRHGPSTTDVLWNQSDQGRLPACADDAARLEAGDQPLIRDVEYTGLRMPYWQVGAAFAPYATGYFGSDAAGAGQQALTLFEGRIHTAG</sequence>
<gene>
    <name evidence="1" type="ORF">E0H73_33840</name>
</gene>
<reference evidence="1 2" key="1">
    <citation type="submission" date="2019-02" db="EMBL/GenBank/DDBJ databases">
        <title>Kribbella capetownensis sp. nov. and Kribbella speibonae sp. nov., isolated from soil.</title>
        <authorList>
            <person name="Curtis S.M."/>
            <person name="Norton I."/>
            <person name="Everest G.J."/>
            <person name="Meyers P.R."/>
        </authorList>
    </citation>
    <scope>NUCLEOTIDE SEQUENCE [LARGE SCALE GENOMIC DNA]</scope>
    <source>
        <strain evidence="1 2">NRRL B-24813</strain>
    </source>
</reference>
<dbReference type="RefSeq" id="WP_131363301.1">
    <property type="nucleotide sequence ID" value="NZ_SJKB01000013.1"/>
</dbReference>
<dbReference type="OrthoDB" id="4808153at2"/>
<dbReference type="Proteomes" id="UP000291144">
    <property type="component" value="Unassembled WGS sequence"/>
</dbReference>
<dbReference type="AlphaFoldDB" id="A0A4R0K7M1"/>
<evidence type="ECO:0000313" key="1">
    <source>
        <dbReference type="EMBL" id="TCC56141.1"/>
    </source>
</evidence>
<evidence type="ECO:0000313" key="2">
    <source>
        <dbReference type="Proteomes" id="UP000291144"/>
    </source>
</evidence>
<accession>A0A4R0K7M1</accession>
<keyword evidence="2" id="KW-1185">Reference proteome</keyword>